<name>A0A4S5CV43_9ACTN</name>
<comment type="caution">
    <text evidence="1">The sequence shown here is derived from an EMBL/GenBank/DDBJ whole genome shotgun (WGS) entry which is preliminary data.</text>
</comment>
<dbReference type="Proteomes" id="UP000305282">
    <property type="component" value="Unassembled WGS sequence"/>
</dbReference>
<evidence type="ECO:0000313" key="2">
    <source>
        <dbReference type="Proteomes" id="UP000305282"/>
    </source>
</evidence>
<protein>
    <submittedName>
        <fullName evidence="1">Streptomycin-6-phosphate phosphatase</fullName>
    </submittedName>
</protein>
<keyword evidence="2" id="KW-1185">Reference proteome</keyword>
<organism evidence="1 2">
    <name type="scientific">Candidatus Frankia alpina</name>
    <dbReference type="NCBI Taxonomy" id="2699483"/>
    <lineage>
        <taxon>Bacteria</taxon>
        <taxon>Bacillati</taxon>
        <taxon>Actinomycetota</taxon>
        <taxon>Actinomycetes</taxon>
        <taxon>Frankiales</taxon>
        <taxon>Frankiaceae</taxon>
        <taxon>Frankia</taxon>
    </lineage>
</organism>
<dbReference type="RefSeq" id="WP_136449253.1">
    <property type="nucleotide sequence ID" value="NZ_CADCWT010000189.1"/>
</dbReference>
<dbReference type="EMBL" id="SSXH01000645">
    <property type="protein sequence ID" value="THJ48705.1"/>
    <property type="molecule type" value="Genomic_DNA"/>
</dbReference>
<gene>
    <name evidence="1" type="ORF">E7Y31_19160</name>
</gene>
<dbReference type="OrthoDB" id="3216763at2"/>
<sequence length="93" mass="10029">MLAGVEQGVAWRIEVAWDGEHRYIADVCGWRLTDDPDGARTWPTRLQAVREASAFTRAQAWRIEYGGAAIALVPAAGGPGPAAGEQPLWTSPQ</sequence>
<dbReference type="AlphaFoldDB" id="A0A4S5CV43"/>
<evidence type="ECO:0000313" key="1">
    <source>
        <dbReference type="EMBL" id="THJ48705.1"/>
    </source>
</evidence>
<reference evidence="1 2" key="1">
    <citation type="submission" date="2019-04" db="EMBL/GenBank/DDBJ databases">
        <title>Draft genome sequences for three unisolated Alnus-infective Frankia Sp+ strains, AgTrS, AiOr and AvVan, the first sequenced Frankia strains able to sporulate in-planta.</title>
        <authorList>
            <person name="Bethencourt L."/>
            <person name="Vautrin F."/>
            <person name="Taib N."/>
            <person name="Dubost A."/>
            <person name="Castro-Garcia L."/>
            <person name="Imbaud O."/>
            <person name="Abrouk D."/>
            <person name="Fournier P."/>
            <person name="Briolay J."/>
            <person name="Nguyen A."/>
            <person name="Normand P."/>
            <person name="Fernandez M.P."/>
            <person name="Brochier-Armanet C."/>
            <person name="Herrera-Belaroussi A."/>
        </authorList>
    </citation>
    <scope>NUCLEOTIDE SEQUENCE [LARGE SCALE GENOMIC DNA]</scope>
    <source>
        <strain evidence="1 2">AvVan</strain>
    </source>
</reference>
<accession>A0A4S5CV43</accession>
<proteinExistence type="predicted"/>